<sequence length="1104" mass="125172">MSVLIDDLNAAAACERDAIIFTVSSRRAMVDSRSLRLMRSLELRFRLLSMDVPSSSQVHTHGQRISEGLEAEIPRVREAYAWWHYNKFSSTKAVDIRDRVEHAAISFRDPARVLYLVHEWTAECEFAIRFVSLSRVKEEGAAINDGANVEDSRTGVSLDFRMVIQIPNVLGDYHRPTGGTVDTTIQPQRLASSSFPHHSEAMPSIDILPDGDDKNLQSLPHDTQGDTGTSDDPADDSQPEVQQPATTAHFQKKSTRNVFGIPQRGPQVRGNDPFDYEQRFPEDKRYEELGPLARVWRTYLEECGAFDIEMLEGWRDGLDVLLVFAGLFSAVVTTFVVQTSQSLQVDYGQVTATLLFELIDVQRAAANGTLVNNVPRSDLTPFSDFRPTISDSLINGLWFTSLSFSLATALFAVLTKQWIHQYIAVPSGTPRDRCRVRQFRYMGLEQWGVGFIIGLLPVLLSVSLGIFLVGLVLFLAPLQVTIASVVGAITLISFAAYFVSNFLPIMYPSCPYKTPLSQYIFLSYVYIIRLIALVSSALTPTKPPPCKFRDIERAAVELKADDLDVYALGWLLNMSSNPSVQNIVIQSTSALPLRSVEPLKQCVERFSETFNEDNFDRMAITRQESIIDRLIRVSLRFDTWSRHLMYIDRPSTETYAEVLCVIAYLRTNQIANLVKAQFMESSDKRLCLQPIVWARLLQKLLPFTLKSGLIPLFLMIPPDYWRADYKPPPLFPKNDQKIRSISNKDHRAVSLEMAVSTHLYPDIADALFECCTLVNDSIFHPDPVVDEFPAPQDPRLRSLLTLAGSSSIRKTAINPSMKQLFDKVLRNINTYMGLQGDVPNHETPSFELDSNRYAVLKLLYTLVSSDDFGTTMMVDNQRTTLILFLQALNSTTPRPGFLPSDWCTPTMTFNFTRLASVPPDWTLSSDAMTLKFVYEFLQLDGPIANQIFSRFVSGRLLDYLVKLRGDDEIPWVWWLKGILRAFVSRIGRSDAAVAYLFELDNIFAVCAMFIIWQDIPRLRLLAQCCPDHPVWTECLQKLDTIPEHFKLSLYDREEILSTVSDFRLLFERGEPPTFNSRSSVSSLWRRLRRRHWNVGKELTGAGQV</sequence>
<dbReference type="OrthoDB" id="2856880at2759"/>
<reference evidence="5" key="1">
    <citation type="journal article" date="2017" name="Nat. Ecol. Evol.">
        <title>Genome expansion and lineage-specific genetic innovations in the forest pathogenic fungi Armillaria.</title>
        <authorList>
            <person name="Sipos G."/>
            <person name="Prasanna A.N."/>
            <person name="Walter M.C."/>
            <person name="O'Connor E."/>
            <person name="Balint B."/>
            <person name="Krizsan K."/>
            <person name="Kiss B."/>
            <person name="Hess J."/>
            <person name="Varga T."/>
            <person name="Slot J."/>
            <person name="Riley R."/>
            <person name="Boka B."/>
            <person name="Rigling D."/>
            <person name="Barry K."/>
            <person name="Lee J."/>
            <person name="Mihaltcheva S."/>
            <person name="LaButti K."/>
            <person name="Lipzen A."/>
            <person name="Waldron R."/>
            <person name="Moloney N.M."/>
            <person name="Sperisen C."/>
            <person name="Kredics L."/>
            <person name="Vagvoelgyi C."/>
            <person name="Patrignani A."/>
            <person name="Fitzpatrick D."/>
            <person name="Nagy I."/>
            <person name="Doyle S."/>
            <person name="Anderson J.B."/>
            <person name="Grigoriev I.V."/>
            <person name="Gueldener U."/>
            <person name="Muensterkoetter M."/>
            <person name="Nagy L.G."/>
        </authorList>
    </citation>
    <scope>NUCLEOTIDE SEQUENCE [LARGE SCALE GENOMIC DNA]</scope>
    <source>
        <strain evidence="5">C18/9</strain>
    </source>
</reference>
<evidence type="ECO:0000313" key="5">
    <source>
        <dbReference type="Proteomes" id="UP000219338"/>
    </source>
</evidence>
<feature type="transmembrane region" description="Helical" evidence="2">
    <location>
        <begin position="447"/>
        <end position="476"/>
    </location>
</feature>
<evidence type="ECO:0000313" key="4">
    <source>
        <dbReference type="EMBL" id="SJL16730.1"/>
    </source>
</evidence>
<feature type="transmembrane region" description="Helical" evidence="2">
    <location>
        <begin position="482"/>
        <end position="507"/>
    </location>
</feature>
<name>A0A284S6V1_ARMOS</name>
<keyword evidence="2" id="KW-1133">Transmembrane helix</keyword>
<evidence type="ECO:0000259" key="3">
    <source>
        <dbReference type="Pfam" id="PF20153"/>
    </source>
</evidence>
<dbReference type="AlphaFoldDB" id="A0A284S6V1"/>
<keyword evidence="2" id="KW-0472">Membrane</keyword>
<proteinExistence type="predicted"/>
<dbReference type="EMBL" id="FUEG01000037">
    <property type="protein sequence ID" value="SJL16730.1"/>
    <property type="molecule type" value="Genomic_DNA"/>
</dbReference>
<feature type="region of interest" description="Disordered" evidence="1">
    <location>
        <begin position="194"/>
        <end position="279"/>
    </location>
</feature>
<keyword evidence="5" id="KW-1185">Reference proteome</keyword>
<dbReference type="Pfam" id="PF20153">
    <property type="entry name" value="DUF6535"/>
    <property type="match status" value="1"/>
</dbReference>
<feature type="domain" description="DUF6535" evidence="3">
    <location>
        <begin position="296"/>
        <end position="476"/>
    </location>
</feature>
<evidence type="ECO:0000256" key="1">
    <source>
        <dbReference type="SAM" id="MobiDB-lite"/>
    </source>
</evidence>
<feature type="compositionally biased region" description="Polar residues" evidence="1">
    <location>
        <begin position="216"/>
        <end position="230"/>
    </location>
</feature>
<dbReference type="Proteomes" id="UP000219338">
    <property type="component" value="Unassembled WGS sequence"/>
</dbReference>
<feature type="transmembrane region" description="Helical" evidence="2">
    <location>
        <begin position="519"/>
        <end position="538"/>
    </location>
</feature>
<protein>
    <recommendedName>
        <fullName evidence="3">DUF6535 domain-containing protein</fullName>
    </recommendedName>
</protein>
<organism evidence="4 5">
    <name type="scientific">Armillaria ostoyae</name>
    <name type="common">Armillaria root rot fungus</name>
    <dbReference type="NCBI Taxonomy" id="47428"/>
    <lineage>
        <taxon>Eukaryota</taxon>
        <taxon>Fungi</taxon>
        <taxon>Dikarya</taxon>
        <taxon>Basidiomycota</taxon>
        <taxon>Agaricomycotina</taxon>
        <taxon>Agaricomycetes</taxon>
        <taxon>Agaricomycetidae</taxon>
        <taxon>Agaricales</taxon>
        <taxon>Marasmiineae</taxon>
        <taxon>Physalacriaceae</taxon>
        <taxon>Armillaria</taxon>
    </lineage>
</organism>
<feature type="compositionally biased region" description="Polar residues" evidence="1">
    <location>
        <begin position="239"/>
        <end position="249"/>
    </location>
</feature>
<keyword evidence="2" id="KW-0812">Transmembrane</keyword>
<accession>A0A284S6V1</accession>
<gene>
    <name evidence="4" type="ORF">ARMOST_20259</name>
</gene>
<dbReference type="InterPro" id="IPR045338">
    <property type="entry name" value="DUF6535"/>
</dbReference>
<feature type="transmembrane region" description="Helical" evidence="2">
    <location>
        <begin position="393"/>
        <end position="414"/>
    </location>
</feature>
<evidence type="ECO:0000256" key="2">
    <source>
        <dbReference type="SAM" id="Phobius"/>
    </source>
</evidence>